<feature type="transmembrane region" description="Helical" evidence="9">
    <location>
        <begin position="278"/>
        <end position="298"/>
    </location>
</feature>
<evidence type="ECO:0000313" key="11">
    <source>
        <dbReference type="EMBL" id="RWU82603.1"/>
    </source>
</evidence>
<protein>
    <submittedName>
        <fullName evidence="11">AI-2E family transporter</fullName>
    </submittedName>
</protein>
<evidence type="ECO:0000313" key="10">
    <source>
        <dbReference type="EMBL" id="EKA61965.1"/>
    </source>
</evidence>
<dbReference type="AlphaFoldDB" id="K1DZE7"/>
<dbReference type="OrthoDB" id="9784366at2"/>
<feature type="transmembrane region" description="Helical" evidence="9">
    <location>
        <begin position="84"/>
        <end position="102"/>
    </location>
</feature>
<evidence type="ECO:0000256" key="4">
    <source>
        <dbReference type="ARBA" id="ARBA00022475"/>
    </source>
</evidence>
<feature type="transmembrane region" description="Helical" evidence="9">
    <location>
        <begin position="305"/>
        <end position="329"/>
    </location>
</feature>
<feature type="transmembrane region" description="Helical" evidence="9">
    <location>
        <begin position="251"/>
        <end position="272"/>
    </location>
</feature>
<evidence type="ECO:0000256" key="9">
    <source>
        <dbReference type="SAM" id="Phobius"/>
    </source>
</evidence>
<evidence type="ECO:0000256" key="7">
    <source>
        <dbReference type="ARBA" id="ARBA00023136"/>
    </source>
</evidence>
<feature type="compositionally biased region" description="Basic residues" evidence="8">
    <location>
        <begin position="1"/>
        <end position="17"/>
    </location>
</feature>
<keyword evidence="5 9" id="KW-0812">Transmembrane</keyword>
<proteinExistence type="inferred from homology"/>
<dbReference type="Pfam" id="PF01594">
    <property type="entry name" value="AI-2E_transport"/>
    <property type="match status" value="1"/>
</dbReference>
<name>K1DZE7_9MICO</name>
<dbReference type="GO" id="GO:0005886">
    <property type="term" value="C:plasma membrane"/>
    <property type="evidence" value="ECO:0007669"/>
    <property type="project" value="UniProtKB-SubCell"/>
</dbReference>
<dbReference type="Proteomes" id="UP000288711">
    <property type="component" value="Unassembled WGS sequence"/>
</dbReference>
<dbReference type="Proteomes" id="UP000004474">
    <property type="component" value="Unassembled WGS sequence"/>
</dbReference>
<dbReference type="EMBL" id="ALWX01000016">
    <property type="protein sequence ID" value="EKA61965.1"/>
    <property type="molecule type" value="Genomic_DNA"/>
</dbReference>
<feature type="transmembrane region" description="Helical" evidence="9">
    <location>
        <begin position="114"/>
        <end position="133"/>
    </location>
</feature>
<reference evidence="11" key="3">
    <citation type="submission" date="2017-11" db="EMBL/GenBank/DDBJ databases">
        <authorList>
            <person name="Seuylemezian A."/>
            <person name="Cooper K."/>
            <person name="Vaishampayan P."/>
        </authorList>
    </citation>
    <scope>NUCLEOTIDE SEQUENCE</scope>
    <source>
        <strain evidence="11">PVAS-1</strain>
    </source>
</reference>
<organism evidence="10 12">
    <name type="scientific">Janibacter hoylei PVAS-1</name>
    <dbReference type="NCBI Taxonomy" id="1210046"/>
    <lineage>
        <taxon>Bacteria</taxon>
        <taxon>Bacillati</taxon>
        <taxon>Actinomycetota</taxon>
        <taxon>Actinomycetes</taxon>
        <taxon>Micrococcales</taxon>
        <taxon>Intrasporangiaceae</taxon>
        <taxon>Janibacter</taxon>
    </lineage>
</organism>
<feature type="transmembrane region" description="Helical" evidence="9">
    <location>
        <begin position="205"/>
        <end position="230"/>
    </location>
</feature>
<dbReference type="PANTHER" id="PTHR21716:SF53">
    <property type="entry name" value="PERMEASE PERM-RELATED"/>
    <property type="match status" value="1"/>
</dbReference>
<comment type="similarity">
    <text evidence="2">Belongs to the autoinducer-2 exporter (AI-2E) (TC 2.A.86) family.</text>
</comment>
<evidence type="ECO:0000313" key="12">
    <source>
        <dbReference type="Proteomes" id="UP000004474"/>
    </source>
</evidence>
<dbReference type="PANTHER" id="PTHR21716">
    <property type="entry name" value="TRANSMEMBRANE PROTEIN"/>
    <property type="match status" value="1"/>
</dbReference>
<sequence length="429" mass="45181">MSDKRRPKGVRLPRLPRRLPQLPQLPAPPPQERQIVIQTTPPGAGGSGAVPPAFRAASEWVWRSLVIGVGIIALLWLISKLSEVVFPVIIALLLAALLEPAFQRLRAVLPRGLAAGVTVLGTLAVLVGLFSFVGNQFASQLDDIVSQVSQGVDESRRWAVNTFGLTEGQITTWVSETWSQLTEGDALSSRAAQAGLTVGQLLTGFFLAMFSLFFFLYDGAGIWAWVVRLFPRGARAKVLSSGAIAWNQLKAFTRATILVAGTDALGIGLGAFGLGVPFASGIALLVFIGAFIPIVGALMSGFVAVALAFVAKGPITALIMLGIVIAVQQVESHLLQPLLLGRAVRVHPLAVILGIATGIVVGGVIGALVAVPLVAVLNAVGHNLLDPVPEDVNEPADLADPQERSEIREDIAQDTARSSIEPGESPFDV</sequence>
<dbReference type="RefSeq" id="WP_007925507.1">
    <property type="nucleotide sequence ID" value="NZ_ALWX01000016.1"/>
</dbReference>
<dbReference type="EMBL" id="PIPF01000010">
    <property type="protein sequence ID" value="RWU82603.1"/>
    <property type="molecule type" value="Genomic_DNA"/>
</dbReference>
<keyword evidence="6 9" id="KW-1133">Transmembrane helix</keyword>
<reference evidence="11 13" key="1">
    <citation type="journal article" date="2009" name="Int. J. Syst. Evol. Microbiol.">
        <title>Janibacter hoylei sp. nov., Bacillus isronensis sp. nov. and Bacillus aryabhattai sp. nov., isolated from cryotubes used for collecting air from the upper atmosphere.</title>
        <authorList>
            <person name="Shivaji S."/>
            <person name="Chaturvedi P."/>
            <person name="Begum Z."/>
            <person name="Pindi P.K."/>
            <person name="Manorama R."/>
            <person name="Padmanaban D.A."/>
            <person name="Shouche Y.S."/>
            <person name="Pawar S."/>
            <person name="Vaishampayan P."/>
            <person name="Dutt C.B."/>
            <person name="Datta G.N."/>
            <person name="Manchanda R.K."/>
            <person name="Rao U.R."/>
            <person name="Bhargava P.M."/>
            <person name="Narlikar J.V."/>
        </authorList>
    </citation>
    <scope>NUCLEOTIDE SEQUENCE [LARGE SCALE GENOMIC DNA]</scope>
    <source>
        <strain evidence="11 13">PVAS-1</strain>
    </source>
</reference>
<evidence type="ECO:0000256" key="8">
    <source>
        <dbReference type="SAM" id="MobiDB-lite"/>
    </source>
</evidence>
<keyword evidence="13" id="KW-1185">Reference proteome</keyword>
<feature type="region of interest" description="Disordered" evidence="8">
    <location>
        <begin position="1"/>
        <end position="30"/>
    </location>
</feature>
<evidence type="ECO:0000256" key="2">
    <source>
        <dbReference type="ARBA" id="ARBA00009773"/>
    </source>
</evidence>
<keyword evidence="7 9" id="KW-0472">Membrane</keyword>
<evidence type="ECO:0000256" key="6">
    <source>
        <dbReference type="ARBA" id="ARBA00022989"/>
    </source>
</evidence>
<dbReference type="InterPro" id="IPR002549">
    <property type="entry name" value="AI-2E-like"/>
</dbReference>
<feature type="compositionally biased region" description="Basic and acidic residues" evidence="8">
    <location>
        <begin position="401"/>
        <end position="411"/>
    </location>
</feature>
<evidence type="ECO:0000313" key="13">
    <source>
        <dbReference type="Proteomes" id="UP000288711"/>
    </source>
</evidence>
<evidence type="ECO:0000256" key="5">
    <source>
        <dbReference type="ARBA" id="ARBA00022692"/>
    </source>
</evidence>
<dbReference type="eggNOG" id="COG0628">
    <property type="taxonomic scope" value="Bacteria"/>
</dbReference>
<gene>
    <name evidence="10" type="ORF">B277_04377</name>
    <name evidence="11" type="ORF">CWN80_10560</name>
</gene>
<keyword evidence="4" id="KW-1003">Cell membrane</keyword>
<evidence type="ECO:0000256" key="1">
    <source>
        <dbReference type="ARBA" id="ARBA00004651"/>
    </source>
</evidence>
<keyword evidence="3" id="KW-0813">Transport</keyword>
<dbReference type="PATRIC" id="fig|1210046.3.peg.848"/>
<feature type="transmembrane region" description="Helical" evidence="9">
    <location>
        <begin position="349"/>
        <end position="377"/>
    </location>
</feature>
<dbReference type="GO" id="GO:0055085">
    <property type="term" value="P:transmembrane transport"/>
    <property type="evidence" value="ECO:0007669"/>
    <property type="project" value="TreeGrafter"/>
</dbReference>
<feature type="region of interest" description="Disordered" evidence="8">
    <location>
        <begin position="391"/>
        <end position="429"/>
    </location>
</feature>
<reference evidence="10 12" key="2">
    <citation type="journal article" date="2012" name="J. Bacteriol.">
        <title>Genome Sequence of Janibacter hoylei MTCC8307, Isolated from the Stratospheric Air.</title>
        <authorList>
            <person name="Pawar S.P."/>
            <person name="Dhotre D.P."/>
            <person name="Shetty S.A."/>
            <person name="Chowdhury S.P."/>
            <person name="Chaudhari B.L."/>
            <person name="Shouche Y.S."/>
        </authorList>
    </citation>
    <scope>NUCLEOTIDE SEQUENCE [LARGE SCALE GENOMIC DNA]</scope>
    <source>
        <strain evidence="10 12">PVAS-1</strain>
    </source>
</reference>
<accession>K1DZE7</accession>
<evidence type="ECO:0000256" key="3">
    <source>
        <dbReference type="ARBA" id="ARBA00022448"/>
    </source>
</evidence>
<comment type="subcellular location">
    <subcellularLocation>
        <location evidence="1">Cell membrane</location>
        <topology evidence="1">Multi-pass membrane protein</topology>
    </subcellularLocation>
</comment>
<comment type="caution">
    <text evidence="10">The sequence shown here is derived from an EMBL/GenBank/DDBJ whole genome shotgun (WGS) entry which is preliminary data.</text>
</comment>
<feature type="transmembrane region" description="Helical" evidence="9">
    <location>
        <begin position="60"/>
        <end position="78"/>
    </location>
</feature>